<evidence type="ECO:0000313" key="2">
    <source>
        <dbReference type="Proteomes" id="UP001201163"/>
    </source>
</evidence>
<evidence type="ECO:0000313" key="1">
    <source>
        <dbReference type="EMBL" id="KAH8984118.1"/>
    </source>
</evidence>
<protein>
    <submittedName>
        <fullName evidence="1">Uncharacterized protein</fullName>
    </submittedName>
</protein>
<reference evidence="1" key="1">
    <citation type="submission" date="2022-01" db="EMBL/GenBank/DDBJ databases">
        <title>Comparative genomics reveals a dynamic genome evolution in the ectomycorrhizal milk-cap (Lactarius) mushrooms.</title>
        <authorList>
            <consortium name="DOE Joint Genome Institute"/>
            <person name="Lebreton A."/>
            <person name="Tang N."/>
            <person name="Kuo A."/>
            <person name="LaButti K."/>
            <person name="Drula E."/>
            <person name="Barry K."/>
            <person name="Clum A."/>
            <person name="Lipzen A."/>
            <person name="Mousain D."/>
            <person name="Ng V."/>
            <person name="Wang R."/>
            <person name="Wang X."/>
            <person name="Dai Y."/>
            <person name="Henrissat B."/>
            <person name="Grigoriev I.V."/>
            <person name="Guerin-Laguette A."/>
            <person name="Yu F."/>
            <person name="Martin F.M."/>
        </authorList>
    </citation>
    <scope>NUCLEOTIDE SEQUENCE</scope>
    <source>
        <strain evidence="1">QP</strain>
    </source>
</reference>
<dbReference type="AlphaFoldDB" id="A0AAD4Q7A4"/>
<sequence length="111" mass="12202">MRSYSSSSPGPSSFCTTYRAVRPPRGARRGLGVPAERYVLAVCSVEPYGAFQNYAQAWYAEIIPPCALLWISTRQLTDAGVYPVILFIGPRIVDLVASVSPSCLYFRCCQS</sequence>
<dbReference type="EMBL" id="JAKELL010000079">
    <property type="protein sequence ID" value="KAH8984118.1"/>
    <property type="molecule type" value="Genomic_DNA"/>
</dbReference>
<comment type="caution">
    <text evidence="1">The sequence shown here is derived from an EMBL/GenBank/DDBJ whole genome shotgun (WGS) entry which is preliminary data.</text>
</comment>
<proteinExistence type="predicted"/>
<gene>
    <name evidence="1" type="ORF">EDB92DRAFT_1888071</name>
</gene>
<accession>A0AAD4Q7A4</accession>
<dbReference type="Proteomes" id="UP001201163">
    <property type="component" value="Unassembled WGS sequence"/>
</dbReference>
<keyword evidence="2" id="KW-1185">Reference proteome</keyword>
<name>A0AAD4Q7A4_9AGAM</name>
<organism evidence="1 2">
    <name type="scientific">Lactarius akahatsu</name>
    <dbReference type="NCBI Taxonomy" id="416441"/>
    <lineage>
        <taxon>Eukaryota</taxon>
        <taxon>Fungi</taxon>
        <taxon>Dikarya</taxon>
        <taxon>Basidiomycota</taxon>
        <taxon>Agaricomycotina</taxon>
        <taxon>Agaricomycetes</taxon>
        <taxon>Russulales</taxon>
        <taxon>Russulaceae</taxon>
        <taxon>Lactarius</taxon>
    </lineage>
</organism>